<reference evidence="3" key="1">
    <citation type="journal article" date="2023" name="Mol. Phylogenet. Evol.">
        <title>Genome-scale phylogeny and comparative genomics of the fungal order Sordariales.</title>
        <authorList>
            <person name="Hensen N."/>
            <person name="Bonometti L."/>
            <person name="Westerberg I."/>
            <person name="Brannstrom I.O."/>
            <person name="Guillou S."/>
            <person name="Cros-Aarteil S."/>
            <person name="Calhoun S."/>
            <person name="Haridas S."/>
            <person name="Kuo A."/>
            <person name="Mondo S."/>
            <person name="Pangilinan J."/>
            <person name="Riley R."/>
            <person name="LaButti K."/>
            <person name="Andreopoulos B."/>
            <person name="Lipzen A."/>
            <person name="Chen C."/>
            <person name="Yan M."/>
            <person name="Daum C."/>
            <person name="Ng V."/>
            <person name="Clum A."/>
            <person name="Steindorff A."/>
            <person name="Ohm R.A."/>
            <person name="Martin F."/>
            <person name="Silar P."/>
            <person name="Natvig D.O."/>
            <person name="Lalanne C."/>
            <person name="Gautier V."/>
            <person name="Ament-Velasquez S.L."/>
            <person name="Kruys A."/>
            <person name="Hutchinson M.I."/>
            <person name="Powell A.J."/>
            <person name="Barry K."/>
            <person name="Miller A.N."/>
            <person name="Grigoriev I.V."/>
            <person name="Debuchy R."/>
            <person name="Gladieux P."/>
            <person name="Hiltunen Thoren M."/>
            <person name="Johannesson H."/>
        </authorList>
    </citation>
    <scope>NUCLEOTIDE SEQUENCE</scope>
    <source>
        <strain evidence="3">CBS 560.94</strain>
    </source>
</reference>
<sequence length="504" mass="56695">MAGEGLSVSTPTEVRPPSSARPAGIGLSSQNASVAALNAPRPPTESGPAADCAESRLSPKWTFTQLGSALESDSLPENTQPSPTHAASDSSGSDDYDPGYTDNDDLCETCQFLVEPGPVCEGWEVEFHGKQPEFTFPIWILTTKITWSDNLMTSLFADYCPLCYELRWNMRRIDNELFQQQPTQDEITVVKQCEYRPNWNCFGIKLTVKTKSVDQFGLPVTMYARTEIYPESGMYHPHPRNSKCEEDFKVQLLSDRAIGNPGPFESNTGSDLTWQLVSSWMAKCLSSHQTCNQVQSAAPPLPTRVIDVGSKGDSRPPCLHVVTEKTSGRYATLSHRWASEEPLKLEVNNLQDFKQEIPLERLPKTFQDAIEATRRLGIRYIWIDSLCIIQDSPDGKDWAAESAKMTSVYENSYINLAATHAMDSTQGCFFDREPFLVRPIRLHVNWAMKSGYYYAAASHRFTLNVTVAPLYRRGWVYQERTLAPRMIHCSHTQLYWECLESIAS</sequence>
<feature type="non-terminal residue" evidence="3">
    <location>
        <position position="504"/>
    </location>
</feature>
<dbReference type="PANTHER" id="PTHR33112:SF10">
    <property type="entry name" value="TOL"/>
    <property type="match status" value="1"/>
</dbReference>
<evidence type="ECO:0000256" key="1">
    <source>
        <dbReference type="SAM" id="MobiDB-lite"/>
    </source>
</evidence>
<proteinExistence type="predicted"/>
<dbReference type="Proteomes" id="UP001278500">
    <property type="component" value="Unassembled WGS sequence"/>
</dbReference>
<dbReference type="RefSeq" id="XP_062685385.1">
    <property type="nucleotide sequence ID" value="XM_062824264.1"/>
</dbReference>
<feature type="domain" description="Heterokaryon incompatibility" evidence="2">
    <location>
        <begin position="330"/>
        <end position="479"/>
    </location>
</feature>
<protein>
    <submittedName>
        <fullName evidence="3">Heterokaryon incompatibility protein-domain-containing protein</fullName>
    </submittedName>
</protein>
<feature type="region of interest" description="Disordered" evidence="1">
    <location>
        <begin position="68"/>
        <end position="100"/>
    </location>
</feature>
<comment type="caution">
    <text evidence="3">The sequence shown here is derived from an EMBL/GenBank/DDBJ whole genome shotgun (WGS) entry which is preliminary data.</text>
</comment>
<dbReference type="PANTHER" id="PTHR33112">
    <property type="entry name" value="DOMAIN PROTEIN, PUTATIVE-RELATED"/>
    <property type="match status" value="1"/>
</dbReference>
<reference evidence="3" key="2">
    <citation type="submission" date="2023-06" db="EMBL/GenBank/DDBJ databases">
        <authorList>
            <consortium name="Lawrence Berkeley National Laboratory"/>
            <person name="Haridas S."/>
            <person name="Hensen N."/>
            <person name="Bonometti L."/>
            <person name="Westerberg I."/>
            <person name="Brannstrom I.O."/>
            <person name="Guillou S."/>
            <person name="Cros-Aarteil S."/>
            <person name="Calhoun S."/>
            <person name="Kuo A."/>
            <person name="Mondo S."/>
            <person name="Pangilinan J."/>
            <person name="Riley R."/>
            <person name="Labutti K."/>
            <person name="Andreopoulos B."/>
            <person name="Lipzen A."/>
            <person name="Chen C."/>
            <person name="Yanf M."/>
            <person name="Daum C."/>
            <person name="Ng V."/>
            <person name="Clum A."/>
            <person name="Steindorff A."/>
            <person name="Ohm R."/>
            <person name="Martin F."/>
            <person name="Silar P."/>
            <person name="Natvig D."/>
            <person name="Lalanne C."/>
            <person name="Gautier V."/>
            <person name="Ament-Velasquez S.L."/>
            <person name="Kruys A."/>
            <person name="Hutchinson M.I."/>
            <person name="Powell A.J."/>
            <person name="Barry K."/>
            <person name="Miller A.N."/>
            <person name="Grigoriev I.V."/>
            <person name="Debuchy R."/>
            <person name="Gladieux P."/>
            <person name="Thoren M.H."/>
            <person name="Johannesson H."/>
        </authorList>
    </citation>
    <scope>NUCLEOTIDE SEQUENCE</scope>
    <source>
        <strain evidence="3">CBS 560.94</strain>
    </source>
</reference>
<organism evidence="3 4">
    <name type="scientific">Neurospora tetraspora</name>
    <dbReference type="NCBI Taxonomy" id="94610"/>
    <lineage>
        <taxon>Eukaryota</taxon>
        <taxon>Fungi</taxon>
        <taxon>Dikarya</taxon>
        <taxon>Ascomycota</taxon>
        <taxon>Pezizomycotina</taxon>
        <taxon>Sordariomycetes</taxon>
        <taxon>Sordariomycetidae</taxon>
        <taxon>Sordariales</taxon>
        <taxon>Sordariaceae</taxon>
        <taxon>Neurospora</taxon>
    </lineage>
</organism>
<dbReference type="GeneID" id="87861418"/>
<feature type="region of interest" description="Disordered" evidence="1">
    <location>
        <begin position="1"/>
        <end position="54"/>
    </location>
</feature>
<accession>A0AAE0MWG4</accession>
<dbReference type="InterPro" id="IPR010730">
    <property type="entry name" value="HET"/>
</dbReference>
<evidence type="ECO:0000259" key="2">
    <source>
        <dbReference type="Pfam" id="PF06985"/>
    </source>
</evidence>
<feature type="compositionally biased region" description="Polar residues" evidence="1">
    <location>
        <begin position="75"/>
        <end position="87"/>
    </location>
</feature>
<dbReference type="AlphaFoldDB" id="A0AAE0MWG4"/>
<keyword evidence="4" id="KW-1185">Reference proteome</keyword>
<evidence type="ECO:0000313" key="3">
    <source>
        <dbReference type="EMBL" id="KAK3352090.1"/>
    </source>
</evidence>
<gene>
    <name evidence="3" type="ORF">B0H65DRAFT_420234</name>
</gene>
<dbReference type="Pfam" id="PF06985">
    <property type="entry name" value="HET"/>
    <property type="match status" value="1"/>
</dbReference>
<name>A0AAE0MWG4_9PEZI</name>
<dbReference type="EMBL" id="JAUEPP010000002">
    <property type="protein sequence ID" value="KAK3352090.1"/>
    <property type="molecule type" value="Genomic_DNA"/>
</dbReference>
<evidence type="ECO:0000313" key="4">
    <source>
        <dbReference type="Proteomes" id="UP001278500"/>
    </source>
</evidence>